<proteinExistence type="inferred from homology"/>
<evidence type="ECO:0000259" key="7">
    <source>
        <dbReference type="Pfam" id="PF00700"/>
    </source>
</evidence>
<name>A0A126T661_9GAMM</name>
<keyword evidence="8" id="KW-0969">Cilium</keyword>
<dbReference type="GO" id="GO:0005198">
    <property type="term" value="F:structural molecule activity"/>
    <property type="evidence" value="ECO:0007669"/>
    <property type="project" value="InterPro"/>
</dbReference>
<dbReference type="PANTHER" id="PTHR42792:SF1">
    <property type="entry name" value="FLAGELLAR HOOK-ASSOCIATED PROTEIN 3"/>
    <property type="match status" value="1"/>
</dbReference>
<keyword evidence="9" id="KW-1185">Reference proteome</keyword>
<evidence type="ECO:0000259" key="6">
    <source>
        <dbReference type="Pfam" id="PF00669"/>
    </source>
</evidence>
<evidence type="ECO:0000313" key="9">
    <source>
        <dbReference type="Proteomes" id="UP000030512"/>
    </source>
</evidence>
<dbReference type="InterPro" id="IPR001029">
    <property type="entry name" value="Flagellin_N"/>
</dbReference>
<dbReference type="STRING" id="1538553.JT25_013890"/>
<dbReference type="GO" id="GO:0005576">
    <property type="term" value="C:extracellular region"/>
    <property type="evidence" value="ECO:0007669"/>
    <property type="project" value="UniProtKB-SubCell"/>
</dbReference>
<dbReference type="Pfam" id="PF00700">
    <property type="entry name" value="Flagellin_C"/>
    <property type="match status" value="1"/>
</dbReference>
<dbReference type="InterPro" id="IPR013384">
    <property type="entry name" value="Flagell_FlgL"/>
</dbReference>
<accession>A0A126T661</accession>
<keyword evidence="5" id="KW-0975">Bacterial flagellum</keyword>
<gene>
    <name evidence="8" type="ORF">JT25_013890</name>
</gene>
<reference evidence="8 9" key="1">
    <citation type="journal article" date="2015" name="Environ. Microbiol.">
        <title>Methane oxidation coupled to nitrate reduction under hypoxia by the Gammaproteobacterium Methylomonas denitrificans, sp. nov. type strain FJG1.</title>
        <authorList>
            <person name="Kits K.D."/>
            <person name="Klotz M.G."/>
            <person name="Stein L.Y."/>
        </authorList>
    </citation>
    <scope>NUCLEOTIDE SEQUENCE [LARGE SCALE GENOMIC DNA]</scope>
    <source>
        <strain evidence="8 9">FJG1</strain>
    </source>
</reference>
<dbReference type="Pfam" id="PF00669">
    <property type="entry name" value="Flagellin_N"/>
    <property type="match status" value="1"/>
</dbReference>
<keyword evidence="8" id="KW-0282">Flagellum</keyword>
<keyword evidence="8" id="KW-0966">Cell projection</keyword>
<dbReference type="NCBIfam" id="TIGR02550">
    <property type="entry name" value="flagell_flgL"/>
    <property type="match status" value="1"/>
</dbReference>
<evidence type="ECO:0000256" key="5">
    <source>
        <dbReference type="ARBA" id="ARBA00023143"/>
    </source>
</evidence>
<feature type="domain" description="Flagellin C-terminal" evidence="7">
    <location>
        <begin position="221"/>
        <end position="301"/>
    </location>
</feature>
<dbReference type="Proteomes" id="UP000030512">
    <property type="component" value="Chromosome"/>
</dbReference>
<evidence type="ECO:0000256" key="3">
    <source>
        <dbReference type="ARBA" id="ARBA00005709"/>
    </source>
</evidence>
<organism evidence="8 9">
    <name type="scientific">Methylomonas denitrificans</name>
    <dbReference type="NCBI Taxonomy" id="1538553"/>
    <lineage>
        <taxon>Bacteria</taxon>
        <taxon>Pseudomonadati</taxon>
        <taxon>Pseudomonadota</taxon>
        <taxon>Gammaproteobacteria</taxon>
        <taxon>Methylococcales</taxon>
        <taxon>Methylococcaceae</taxon>
        <taxon>Methylomonas</taxon>
    </lineage>
</organism>
<protein>
    <submittedName>
        <fullName evidence="8">Flagellar hook protein</fullName>
    </submittedName>
</protein>
<feature type="domain" description="Flagellin N-terminal" evidence="6">
    <location>
        <begin position="9"/>
        <end position="141"/>
    </location>
</feature>
<dbReference type="EMBL" id="CP014476">
    <property type="protein sequence ID" value="AMK77560.1"/>
    <property type="molecule type" value="Genomic_DNA"/>
</dbReference>
<dbReference type="GO" id="GO:0071973">
    <property type="term" value="P:bacterial-type flagellum-dependent cell motility"/>
    <property type="evidence" value="ECO:0007669"/>
    <property type="project" value="InterPro"/>
</dbReference>
<dbReference type="OrthoDB" id="9768249at2"/>
<dbReference type="RefSeq" id="WP_052142191.1">
    <property type="nucleotide sequence ID" value="NZ_CP014476.1"/>
</dbReference>
<dbReference type="SUPFAM" id="SSF64518">
    <property type="entry name" value="Phase 1 flagellin"/>
    <property type="match status" value="1"/>
</dbReference>
<evidence type="ECO:0000256" key="1">
    <source>
        <dbReference type="ARBA" id="ARBA00004365"/>
    </source>
</evidence>
<comment type="subcellular location">
    <subcellularLocation>
        <location evidence="1">Bacterial flagellum</location>
    </subcellularLocation>
    <subcellularLocation>
        <location evidence="2">Secreted</location>
    </subcellularLocation>
</comment>
<dbReference type="PANTHER" id="PTHR42792">
    <property type="entry name" value="FLAGELLIN"/>
    <property type="match status" value="1"/>
</dbReference>
<dbReference type="InterPro" id="IPR001492">
    <property type="entry name" value="Flagellin"/>
</dbReference>
<dbReference type="Gene3D" id="1.20.1330.10">
    <property type="entry name" value="f41 fragment of flagellin, N-terminal domain"/>
    <property type="match status" value="1"/>
</dbReference>
<evidence type="ECO:0000256" key="4">
    <source>
        <dbReference type="ARBA" id="ARBA00022525"/>
    </source>
</evidence>
<comment type="similarity">
    <text evidence="3">Belongs to the bacterial flagellin family.</text>
</comment>
<dbReference type="KEGG" id="mdn:JT25_013890"/>
<dbReference type="InterPro" id="IPR046358">
    <property type="entry name" value="Flagellin_C"/>
</dbReference>
<evidence type="ECO:0000313" key="8">
    <source>
        <dbReference type="EMBL" id="AMK77560.1"/>
    </source>
</evidence>
<dbReference type="AlphaFoldDB" id="A0A126T661"/>
<keyword evidence="4" id="KW-0964">Secreted</keyword>
<evidence type="ECO:0000256" key="2">
    <source>
        <dbReference type="ARBA" id="ARBA00004613"/>
    </source>
</evidence>
<sequence length="302" mass="32832">MRISTSWNHQLGLNAMLDQQSKLSETQLKLSSGKKYLSPAENAVAATSMIDLNQNIKENQQYQVNIGAARQRLDLEESGLDNAGSVLHRIRELTVQGLNDSNTATNRKQIAMEIDELNKQLLSIANTKNANGEYIFSGYKTDQAAFTDTPAYAYQGDANQRSIAIGPSRQVTDGDPGESVFGSIQAAPLTAGSISNVFQAVAQISADLKANTPNKNSLNDMDTALVRFDTIRASAGARLNALDDQENLNADYILDNKSTASDIGDLDYAEALSKFNLQQISLQAAQQAFTKVQNLSLFNYIS</sequence>
<dbReference type="GO" id="GO:0009424">
    <property type="term" value="C:bacterial-type flagellum hook"/>
    <property type="evidence" value="ECO:0007669"/>
    <property type="project" value="InterPro"/>
</dbReference>